<dbReference type="SMART" id="SM00895">
    <property type="entry name" value="FCD"/>
    <property type="match status" value="1"/>
</dbReference>
<dbReference type="InterPro" id="IPR011711">
    <property type="entry name" value="GntR_C"/>
</dbReference>
<dbReference type="SMART" id="SM00345">
    <property type="entry name" value="HTH_GNTR"/>
    <property type="match status" value="1"/>
</dbReference>
<dbReference type="InterPro" id="IPR036388">
    <property type="entry name" value="WH-like_DNA-bd_sf"/>
</dbReference>
<dbReference type="GO" id="GO:0003700">
    <property type="term" value="F:DNA-binding transcription factor activity"/>
    <property type="evidence" value="ECO:0007669"/>
    <property type="project" value="InterPro"/>
</dbReference>
<dbReference type="Gene3D" id="1.10.10.10">
    <property type="entry name" value="Winged helix-like DNA-binding domain superfamily/Winged helix DNA-binding domain"/>
    <property type="match status" value="1"/>
</dbReference>
<dbReference type="EMBL" id="JAOSHN010000004">
    <property type="protein sequence ID" value="MCU7378983.1"/>
    <property type="molecule type" value="Genomic_DNA"/>
</dbReference>
<gene>
    <name evidence="5" type="ORF">OBO34_11515</name>
</gene>
<evidence type="ECO:0000313" key="6">
    <source>
        <dbReference type="Proteomes" id="UP001065549"/>
    </source>
</evidence>
<dbReference type="PANTHER" id="PTHR43537:SF24">
    <property type="entry name" value="GLUCONATE OPERON TRANSCRIPTIONAL REPRESSOR"/>
    <property type="match status" value="1"/>
</dbReference>
<evidence type="ECO:0000256" key="3">
    <source>
        <dbReference type="ARBA" id="ARBA00023163"/>
    </source>
</evidence>
<dbReference type="Pfam" id="PF00392">
    <property type="entry name" value="GntR"/>
    <property type="match status" value="1"/>
</dbReference>
<dbReference type="InterPro" id="IPR000524">
    <property type="entry name" value="Tscrpt_reg_HTH_GntR"/>
</dbReference>
<evidence type="ECO:0000259" key="4">
    <source>
        <dbReference type="PROSITE" id="PS50949"/>
    </source>
</evidence>
<dbReference type="InterPro" id="IPR036390">
    <property type="entry name" value="WH_DNA-bd_sf"/>
</dbReference>
<dbReference type="Proteomes" id="UP001065549">
    <property type="component" value="Unassembled WGS sequence"/>
</dbReference>
<keyword evidence="2" id="KW-0238">DNA-binding</keyword>
<keyword evidence="1" id="KW-0805">Transcription regulation</keyword>
<feature type="domain" description="HTH gntR-type" evidence="4">
    <location>
        <begin position="5"/>
        <end position="72"/>
    </location>
</feature>
<proteinExistence type="predicted"/>
<name>A0A9J6QV68_9FIRM</name>
<dbReference type="SUPFAM" id="SSF46785">
    <property type="entry name" value="Winged helix' DNA-binding domain"/>
    <property type="match status" value="1"/>
</dbReference>
<sequence>MQNTKPLQQTAYDYIQALILDDQFQYDQIYSETKLSKEIGISRTPVRDALLRLAQEKYIDIIPSKGFCLHQLTPQDIIETFQVRSAIEGYCTYQITQNYSSDKARLLFDKLGGYLQLQKEIAENSGDINQFVDYDNQFHIETVAYAGNSAFDQLFASFIYQIKRLAILSLKHEGRMEATIKEHEAMLNAMKSGDLANIYDITMLHMENPKILNLEDVL</sequence>
<evidence type="ECO:0000313" key="5">
    <source>
        <dbReference type="EMBL" id="MCU7378983.1"/>
    </source>
</evidence>
<dbReference type="CDD" id="cd07377">
    <property type="entry name" value="WHTH_GntR"/>
    <property type="match status" value="1"/>
</dbReference>
<keyword evidence="3" id="KW-0804">Transcription</keyword>
<protein>
    <submittedName>
        <fullName evidence="5">GntR family transcriptional regulator</fullName>
    </submittedName>
</protein>
<reference evidence="5" key="1">
    <citation type="submission" date="2022-09" db="EMBL/GenBank/DDBJ databases">
        <title>Culturomic study of gut microbiota in children with autism spectrum disorder.</title>
        <authorList>
            <person name="Efimov B.A."/>
            <person name="Chaplin A.V."/>
            <person name="Sokolova S.R."/>
            <person name="Pikina A.P."/>
            <person name="Korzhanova M."/>
            <person name="Belova V."/>
            <person name="Korostin D."/>
        </authorList>
    </citation>
    <scope>NUCLEOTIDE SEQUENCE</scope>
    <source>
        <strain evidence="5">ASD5510</strain>
    </source>
</reference>
<evidence type="ECO:0000256" key="1">
    <source>
        <dbReference type="ARBA" id="ARBA00023015"/>
    </source>
</evidence>
<dbReference type="Pfam" id="PF07729">
    <property type="entry name" value="FCD"/>
    <property type="match status" value="1"/>
</dbReference>
<keyword evidence="6" id="KW-1185">Reference proteome</keyword>
<dbReference type="GO" id="GO:0003677">
    <property type="term" value="F:DNA binding"/>
    <property type="evidence" value="ECO:0007669"/>
    <property type="project" value="UniProtKB-KW"/>
</dbReference>
<dbReference type="SUPFAM" id="SSF48008">
    <property type="entry name" value="GntR ligand-binding domain-like"/>
    <property type="match status" value="1"/>
</dbReference>
<comment type="caution">
    <text evidence="5">The sequence shown here is derived from an EMBL/GenBank/DDBJ whole genome shotgun (WGS) entry which is preliminary data.</text>
</comment>
<accession>A0A9J6QV68</accession>
<dbReference type="Gene3D" id="1.20.120.530">
    <property type="entry name" value="GntR ligand-binding domain-like"/>
    <property type="match status" value="1"/>
</dbReference>
<dbReference type="InterPro" id="IPR008920">
    <property type="entry name" value="TF_FadR/GntR_C"/>
</dbReference>
<dbReference type="PROSITE" id="PS50949">
    <property type="entry name" value="HTH_GNTR"/>
    <property type="match status" value="1"/>
</dbReference>
<dbReference type="AlphaFoldDB" id="A0A9J6QV68"/>
<evidence type="ECO:0000256" key="2">
    <source>
        <dbReference type="ARBA" id="ARBA00023125"/>
    </source>
</evidence>
<dbReference type="PANTHER" id="PTHR43537">
    <property type="entry name" value="TRANSCRIPTIONAL REGULATOR, GNTR FAMILY"/>
    <property type="match status" value="1"/>
</dbReference>
<organism evidence="5 6">
    <name type="scientific">Hominibacterium faecale</name>
    <dbReference type="NCBI Taxonomy" id="2839743"/>
    <lineage>
        <taxon>Bacteria</taxon>
        <taxon>Bacillati</taxon>
        <taxon>Bacillota</taxon>
        <taxon>Clostridia</taxon>
        <taxon>Peptostreptococcales</taxon>
        <taxon>Anaerovoracaceae</taxon>
        <taxon>Hominibacterium</taxon>
    </lineage>
</organism>
<dbReference type="RefSeq" id="WP_148397667.1">
    <property type="nucleotide sequence ID" value="NZ_JAJAGH010000001.1"/>
</dbReference>